<sequence>MKKPIHEEQQRAIQTWESIREGRTRLTAATARGDWQEAERITGDLAFWELELKRLERSIGLFALFCEESDHQIFPDH</sequence>
<proteinExistence type="predicted"/>
<organism evidence="1 2">
    <name type="scientific">Salinithrix halophila</name>
    <dbReference type="NCBI Taxonomy" id="1485204"/>
    <lineage>
        <taxon>Bacteria</taxon>
        <taxon>Bacillati</taxon>
        <taxon>Bacillota</taxon>
        <taxon>Bacilli</taxon>
        <taxon>Bacillales</taxon>
        <taxon>Thermoactinomycetaceae</taxon>
        <taxon>Salinithrix</taxon>
    </lineage>
</organism>
<evidence type="ECO:0000313" key="1">
    <source>
        <dbReference type="EMBL" id="MFC4076241.1"/>
    </source>
</evidence>
<accession>A0ABV8JG79</accession>
<protein>
    <submittedName>
        <fullName evidence="1">Uncharacterized protein</fullName>
    </submittedName>
</protein>
<dbReference type="Proteomes" id="UP001595843">
    <property type="component" value="Unassembled WGS sequence"/>
</dbReference>
<dbReference type="EMBL" id="JBHSAP010000007">
    <property type="protein sequence ID" value="MFC4076241.1"/>
    <property type="molecule type" value="Genomic_DNA"/>
</dbReference>
<dbReference type="RefSeq" id="WP_380702909.1">
    <property type="nucleotide sequence ID" value="NZ_JBHSAP010000007.1"/>
</dbReference>
<evidence type="ECO:0000313" key="2">
    <source>
        <dbReference type="Proteomes" id="UP001595843"/>
    </source>
</evidence>
<gene>
    <name evidence="1" type="ORF">ACFOUO_05385</name>
</gene>
<comment type="caution">
    <text evidence="1">The sequence shown here is derived from an EMBL/GenBank/DDBJ whole genome shotgun (WGS) entry which is preliminary data.</text>
</comment>
<reference evidence="2" key="1">
    <citation type="journal article" date="2019" name="Int. J. Syst. Evol. Microbiol.">
        <title>The Global Catalogue of Microorganisms (GCM) 10K type strain sequencing project: providing services to taxonomists for standard genome sequencing and annotation.</title>
        <authorList>
            <consortium name="The Broad Institute Genomics Platform"/>
            <consortium name="The Broad Institute Genome Sequencing Center for Infectious Disease"/>
            <person name="Wu L."/>
            <person name="Ma J."/>
        </authorList>
    </citation>
    <scope>NUCLEOTIDE SEQUENCE [LARGE SCALE GENOMIC DNA]</scope>
    <source>
        <strain evidence="2">IBRC-M 10813</strain>
    </source>
</reference>
<keyword evidence="2" id="KW-1185">Reference proteome</keyword>
<name>A0ABV8JG79_9BACL</name>